<keyword evidence="4" id="KW-1185">Reference proteome</keyword>
<accession>A0ABQ5E011</accession>
<feature type="compositionally biased region" description="Basic and acidic residues" evidence="2">
    <location>
        <begin position="219"/>
        <end position="232"/>
    </location>
</feature>
<proteinExistence type="predicted"/>
<dbReference type="Pfam" id="PF08284">
    <property type="entry name" value="RVP_2"/>
    <property type="match status" value="1"/>
</dbReference>
<evidence type="ECO:0000256" key="1">
    <source>
        <dbReference type="SAM" id="Coils"/>
    </source>
</evidence>
<evidence type="ECO:0000313" key="4">
    <source>
        <dbReference type="Proteomes" id="UP001151760"/>
    </source>
</evidence>
<reference evidence="3" key="1">
    <citation type="journal article" date="2022" name="Int. J. Mol. Sci.">
        <title>Draft Genome of Tanacetum Coccineum: Genomic Comparison of Closely Related Tanacetum-Family Plants.</title>
        <authorList>
            <person name="Yamashiro T."/>
            <person name="Shiraishi A."/>
            <person name="Nakayama K."/>
            <person name="Satake H."/>
        </authorList>
    </citation>
    <scope>NUCLEOTIDE SEQUENCE</scope>
</reference>
<dbReference type="InterPro" id="IPR032567">
    <property type="entry name" value="RTL1-rel"/>
</dbReference>
<dbReference type="Gene3D" id="2.40.70.10">
    <property type="entry name" value="Acid Proteases"/>
    <property type="match status" value="1"/>
</dbReference>
<organism evidence="3 4">
    <name type="scientific">Tanacetum coccineum</name>
    <dbReference type="NCBI Taxonomy" id="301880"/>
    <lineage>
        <taxon>Eukaryota</taxon>
        <taxon>Viridiplantae</taxon>
        <taxon>Streptophyta</taxon>
        <taxon>Embryophyta</taxon>
        <taxon>Tracheophyta</taxon>
        <taxon>Spermatophyta</taxon>
        <taxon>Magnoliopsida</taxon>
        <taxon>eudicotyledons</taxon>
        <taxon>Gunneridae</taxon>
        <taxon>Pentapetalae</taxon>
        <taxon>asterids</taxon>
        <taxon>campanulids</taxon>
        <taxon>Asterales</taxon>
        <taxon>Asteraceae</taxon>
        <taxon>Asteroideae</taxon>
        <taxon>Anthemideae</taxon>
        <taxon>Anthemidinae</taxon>
        <taxon>Tanacetum</taxon>
    </lineage>
</organism>
<dbReference type="PANTHER" id="PTHR15503">
    <property type="entry name" value="LDOC1 RELATED"/>
    <property type="match status" value="1"/>
</dbReference>
<evidence type="ECO:0000313" key="3">
    <source>
        <dbReference type="EMBL" id="GJT44648.1"/>
    </source>
</evidence>
<protein>
    <submittedName>
        <fullName evidence="3">Ribonuclease H-like domain-containing protein</fullName>
    </submittedName>
</protein>
<feature type="compositionally biased region" description="Polar residues" evidence="2">
    <location>
        <begin position="677"/>
        <end position="696"/>
    </location>
</feature>
<dbReference type="CDD" id="cd00303">
    <property type="entry name" value="retropepsin_like"/>
    <property type="match status" value="1"/>
</dbReference>
<dbReference type="PROSITE" id="PS00141">
    <property type="entry name" value="ASP_PROTEASE"/>
    <property type="match status" value="1"/>
</dbReference>
<dbReference type="InterPro" id="IPR021109">
    <property type="entry name" value="Peptidase_aspartic_dom_sf"/>
</dbReference>
<sequence>MVTFDGAGFDWSFMAAEEVPTNLALMAFSDSEVNNHKTCSDTCLKSYETLKSQYDNLRVEFNKSEFDLATYKRGLAFVEEQLVFYKKNKVMLCDQIAVLKSDASFKDSEINAINIQIEKLKKEKESNQIKIDNFENASKNLDKLIGSQISDNNRKSVGYNAVPHPPTSLFAPPTINLSSSGLKEFQQPEFEGYRVNVSDCDEDESEVMVSDNVQHKSKPKPEQAKQPRKISENLRNNKTNWNEKKTQKLGVRFQFTKKACFGTGQREVRPVWNNVLRTNYQNFSNSRRNFALPIVLTKSDIVPISTARQRSSRAATPLSAARPINTVAPKLFVNVAKTKPNVFQKAHSLSKRPFNQQIAPNNRSLNNKVNTAKVNSVNTAKGKRVTSAVGEQGINAVKSSACWVWRPKRNIVDHTSKNYGSYICKQFDYVDPTGRLKCVSYYISNGLQHFEVTCLCLNGVDEDLMNLAKVYDLPYDAYYAHDVYYALKYDWKDLLHQTKSIKHIGKSKEVGTLRYLSLVVPLTKVGNEAVHKELGDRMERAATTASSLEAEHDSANLEFCNKYNMIAYLQKSEGSEGFHQIIDFLNASHIHYALIENLTIYVSFIKQFWRTTTARTSATREVELTATIDGQEKTITEASLRRYLKLEDNGGVTTLPNSEIFVQLALIGITSSPSLSSQHTPFTAPSTSQPSNTHTTHVTEEAASMTHESPLQSVHSLGCDEGSLSLHELMVLCTNLSNKTLDAEISLVPPHDVEIQEKISDDTEVLLEEEETTELLEEPTELMIVQKKSKTQLEQERLSHEEAIRLQEQIDEEERKRIARDAEIAKQLQEEYDKAGNKEAVTEVDTAYVIVWNDPSAHKSTKQLEQERLSHEEAIRLQEQIDEEERKRIARDAEIAKQLQEEYDKARKKEAVAEVDIAHVIDWNDHSGGYKMKDFKGMSYDDIRSIFEKVRDQVHSFVPTDSEEEVQRLKRASQDVEAKPAKRQRTKEVSESVQEQTDKEPKTNELSQEQLIKCLVQERYNSSGLTKDKEIELWVELKMLFEPNAENLLELQKYMHDPLKWWLYDMCAAHHVFTEKGQDIFMLVEKDYPLTKGLATLMLALQDPKVMTGTFSLNNQFATVLFDSGADFSFISTKFAPLLNMEPCIVNPIYVIEIADGESVKVDRIIHDCKLELGNSLFTIDLIPLGHESFDVIVGMDWLSKNKAVIVCHEKVVEIPIKKGGILRVHGERTLGAAKALMNAKIDEPRIK</sequence>
<dbReference type="EMBL" id="BQNB010015831">
    <property type="protein sequence ID" value="GJT44648.1"/>
    <property type="molecule type" value="Genomic_DNA"/>
</dbReference>
<feature type="region of interest" description="Disordered" evidence="2">
    <location>
        <begin position="958"/>
        <end position="1005"/>
    </location>
</feature>
<dbReference type="Proteomes" id="UP001151760">
    <property type="component" value="Unassembled WGS sequence"/>
</dbReference>
<feature type="region of interest" description="Disordered" evidence="2">
    <location>
        <begin position="677"/>
        <end position="702"/>
    </location>
</feature>
<dbReference type="PANTHER" id="PTHR15503:SF45">
    <property type="entry name" value="RNA-DIRECTED DNA POLYMERASE HOMOLOG"/>
    <property type="match status" value="1"/>
</dbReference>
<evidence type="ECO:0000256" key="2">
    <source>
        <dbReference type="SAM" id="MobiDB-lite"/>
    </source>
</evidence>
<gene>
    <name evidence="3" type="ORF">Tco_0953363</name>
</gene>
<dbReference type="SUPFAM" id="SSF50630">
    <property type="entry name" value="Acid proteases"/>
    <property type="match status" value="1"/>
</dbReference>
<dbReference type="InterPro" id="IPR001969">
    <property type="entry name" value="Aspartic_peptidase_AS"/>
</dbReference>
<comment type="caution">
    <text evidence="3">The sequence shown here is derived from an EMBL/GenBank/DDBJ whole genome shotgun (WGS) entry which is preliminary data.</text>
</comment>
<reference evidence="3" key="2">
    <citation type="submission" date="2022-01" db="EMBL/GenBank/DDBJ databases">
        <authorList>
            <person name="Yamashiro T."/>
            <person name="Shiraishi A."/>
            <person name="Satake H."/>
            <person name="Nakayama K."/>
        </authorList>
    </citation>
    <scope>NUCLEOTIDE SEQUENCE</scope>
</reference>
<name>A0ABQ5E011_9ASTR</name>
<keyword evidence="1" id="KW-0175">Coiled coil</keyword>
<feature type="coiled-coil region" evidence="1">
    <location>
        <begin position="110"/>
        <end position="137"/>
    </location>
</feature>
<feature type="coiled-coil region" evidence="1">
    <location>
        <begin position="531"/>
        <end position="558"/>
    </location>
</feature>
<feature type="coiled-coil region" evidence="1">
    <location>
        <begin position="889"/>
        <end position="916"/>
    </location>
</feature>
<feature type="region of interest" description="Disordered" evidence="2">
    <location>
        <begin position="204"/>
        <end position="235"/>
    </location>
</feature>
<feature type="compositionally biased region" description="Basic and acidic residues" evidence="2">
    <location>
        <begin position="965"/>
        <end position="1003"/>
    </location>
</feature>